<dbReference type="OrthoDB" id="274016at2"/>
<dbReference type="Proteomes" id="UP000317977">
    <property type="component" value="Unassembled WGS sequence"/>
</dbReference>
<proteinExistence type="predicted"/>
<protein>
    <submittedName>
        <fullName evidence="2">Uncharacterized protein</fullName>
    </submittedName>
</protein>
<gene>
    <name evidence="2" type="ORF">Poly59_52100</name>
</gene>
<accession>A0A5C6EIN4</accession>
<evidence type="ECO:0000256" key="1">
    <source>
        <dbReference type="SAM" id="MobiDB-lite"/>
    </source>
</evidence>
<dbReference type="AlphaFoldDB" id="A0A5C6EIN4"/>
<comment type="caution">
    <text evidence="2">The sequence shown here is derived from an EMBL/GenBank/DDBJ whole genome shotgun (WGS) entry which is preliminary data.</text>
</comment>
<organism evidence="2 3">
    <name type="scientific">Rubripirellula reticaptiva</name>
    <dbReference type="NCBI Taxonomy" id="2528013"/>
    <lineage>
        <taxon>Bacteria</taxon>
        <taxon>Pseudomonadati</taxon>
        <taxon>Planctomycetota</taxon>
        <taxon>Planctomycetia</taxon>
        <taxon>Pirellulales</taxon>
        <taxon>Pirellulaceae</taxon>
        <taxon>Rubripirellula</taxon>
    </lineage>
</organism>
<evidence type="ECO:0000313" key="3">
    <source>
        <dbReference type="Proteomes" id="UP000317977"/>
    </source>
</evidence>
<keyword evidence="3" id="KW-1185">Reference proteome</keyword>
<evidence type="ECO:0000313" key="2">
    <source>
        <dbReference type="EMBL" id="TWU48364.1"/>
    </source>
</evidence>
<feature type="compositionally biased region" description="Basic and acidic residues" evidence="1">
    <location>
        <begin position="91"/>
        <end position="108"/>
    </location>
</feature>
<dbReference type="EMBL" id="SJPX01000005">
    <property type="protein sequence ID" value="TWU48364.1"/>
    <property type="molecule type" value="Genomic_DNA"/>
</dbReference>
<feature type="region of interest" description="Disordered" evidence="1">
    <location>
        <begin position="91"/>
        <end position="119"/>
    </location>
</feature>
<name>A0A5C6EIN4_9BACT</name>
<reference evidence="2 3" key="1">
    <citation type="submission" date="2019-02" db="EMBL/GenBank/DDBJ databases">
        <title>Deep-cultivation of Planctomycetes and their phenomic and genomic characterization uncovers novel biology.</title>
        <authorList>
            <person name="Wiegand S."/>
            <person name="Jogler M."/>
            <person name="Boedeker C."/>
            <person name="Pinto D."/>
            <person name="Vollmers J."/>
            <person name="Rivas-Marin E."/>
            <person name="Kohn T."/>
            <person name="Peeters S.H."/>
            <person name="Heuer A."/>
            <person name="Rast P."/>
            <person name="Oberbeckmann S."/>
            <person name="Bunk B."/>
            <person name="Jeske O."/>
            <person name="Meyerdierks A."/>
            <person name="Storesund J.E."/>
            <person name="Kallscheuer N."/>
            <person name="Luecker S."/>
            <person name="Lage O.M."/>
            <person name="Pohl T."/>
            <person name="Merkel B.J."/>
            <person name="Hornburger P."/>
            <person name="Mueller R.-W."/>
            <person name="Bruemmer F."/>
            <person name="Labrenz M."/>
            <person name="Spormann A.M."/>
            <person name="Op Den Camp H."/>
            <person name="Overmann J."/>
            <person name="Amann R."/>
            <person name="Jetten M.S.M."/>
            <person name="Mascher T."/>
            <person name="Medema M.H."/>
            <person name="Devos D.P."/>
            <person name="Kaster A.-K."/>
            <person name="Ovreas L."/>
            <person name="Rohde M."/>
            <person name="Galperin M.Y."/>
            <person name="Jogler C."/>
        </authorList>
    </citation>
    <scope>NUCLEOTIDE SEQUENCE [LARGE SCALE GENOMIC DNA]</scope>
    <source>
        <strain evidence="2 3">Poly59</strain>
    </source>
</reference>
<dbReference type="RefSeq" id="WP_146536736.1">
    <property type="nucleotide sequence ID" value="NZ_SJPX01000005.1"/>
</dbReference>
<sequence>MSDTNPQIEEQLDKLATICCEQLNGDESSLAIEDSTIAELLKSLLMSGYARKEGANLQVDIENRVKSKCQEPAMHRGGALSSITAQVGKKFQDLKRWESRQPNEKSDPKAANISSATGA</sequence>